<sequence>MTKKLIGISRHPNTATVLRIADLAAKVGVHIASAGSPIADTLYEFSKTGVGKVRDYVHARDDRRILEFHQHLLYRDEVSEEDILDGELEEANFHALMHACLSDIEDEKTIPYALLTRTIALGKIKPELRRHNILALKDIAWDHLDFLRKLYVVSKYAIIPKQGPGSVTAESILTGYVPGSIEHLAVVSLTSKGFIDGVQLSDLGKEFVKACSSSDDLTPGAYELQVWSDSKCDIILLDQSDSSMRFVELIQSALRAKGIGCGSGTAMEGALKRREASLFTNCAIVIFRRGKRLEAELQENLQHRVGTKPLVQLLIDSDGVETPEQLVSGEILVINSGNEKRGATLAVEKLATQIYKQESSRVS</sequence>
<gene>
    <name evidence="1" type="ORF">UF78_10855</name>
</gene>
<dbReference type="EMBL" id="JYHV01000017">
    <property type="protein sequence ID" value="KJH82091.1"/>
    <property type="molecule type" value="Genomic_DNA"/>
</dbReference>
<accession>A0A0D9ARR3</accession>
<evidence type="ECO:0000313" key="1">
    <source>
        <dbReference type="EMBL" id="KJH82091.1"/>
    </source>
</evidence>
<organism evidence="1 2">
    <name type="scientific">Stutzerimonas stutzeri</name>
    <name type="common">Pseudomonas stutzeri</name>
    <dbReference type="NCBI Taxonomy" id="316"/>
    <lineage>
        <taxon>Bacteria</taxon>
        <taxon>Pseudomonadati</taxon>
        <taxon>Pseudomonadota</taxon>
        <taxon>Gammaproteobacteria</taxon>
        <taxon>Pseudomonadales</taxon>
        <taxon>Pseudomonadaceae</taxon>
        <taxon>Stutzerimonas</taxon>
    </lineage>
</organism>
<dbReference type="PATRIC" id="fig|316.101.peg.2293"/>
<evidence type="ECO:0000313" key="2">
    <source>
        <dbReference type="Proteomes" id="UP000032487"/>
    </source>
</evidence>
<protein>
    <submittedName>
        <fullName evidence="1">Uncharacterized protein</fullName>
    </submittedName>
</protein>
<proteinExistence type="predicted"/>
<dbReference type="OrthoDB" id="6892339at2"/>
<dbReference type="Proteomes" id="UP000032487">
    <property type="component" value="Unassembled WGS sequence"/>
</dbReference>
<comment type="caution">
    <text evidence="1">The sequence shown here is derived from an EMBL/GenBank/DDBJ whole genome shotgun (WGS) entry which is preliminary data.</text>
</comment>
<name>A0A0D9ARR3_STUST</name>
<dbReference type="RefSeq" id="WP_155397628.1">
    <property type="nucleotide sequence ID" value="NZ_JYHV01000017.1"/>
</dbReference>
<reference evidence="1 2" key="1">
    <citation type="submission" date="2015-02" db="EMBL/GenBank/DDBJ databases">
        <title>Draft genome sequence of Pseudomonas stutzeri NT0128 isolated from wheat (Triticum turgidum) rhizosphere.</title>
        <authorList>
            <person name="Tovi N."/>
            <person name="Frenk S."/>
            <person name="Hadar Y."/>
            <person name="Minz D."/>
        </authorList>
    </citation>
    <scope>NUCLEOTIDE SEQUENCE [LARGE SCALE GENOMIC DNA]</scope>
    <source>
        <strain evidence="1 2">NT0128</strain>
    </source>
</reference>
<dbReference type="AlphaFoldDB" id="A0A0D9ARR3"/>